<name>A0A1I7XFI6_HETBA</name>
<evidence type="ECO:0000313" key="6">
    <source>
        <dbReference type="WBParaSite" id="Hba_16491"/>
    </source>
</evidence>
<dbReference type="InterPro" id="IPR006913">
    <property type="entry name" value="CENP-V/GFA"/>
</dbReference>
<dbReference type="InterPro" id="IPR011057">
    <property type="entry name" value="Mss4-like_sf"/>
</dbReference>
<accession>A0A1I7XFI6</accession>
<keyword evidence="2" id="KW-0479">Metal-binding</keyword>
<dbReference type="PANTHER" id="PTHR28620:SF1">
    <property type="entry name" value="CENP-V_GFA DOMAIN-CONTAINING PROTEIN"/>
    <property type="match status" value="1"/>
</dbReference>
<dbReference type="PROSITE" id="PS51891">
    <property type="entry name" value="CENP_V_GFA"/>
    <property type="match status" value="1"/>
</dbReference>
<proteinExistence type="inferred from homology"/>
<dbReference type="WBParaSite" id="Hba_16491">
    <property type="protein sequence ID" value="Hba_16491"/>
    <property type="gene ID" value="Hba_16491"/>
</dbReference>
<dbReference type="PANTHER" id="PTHR28620">
    <property type="entry name" value="CENTROMERE PROTEIN V"/>
    <property type="match status" value="1"/>
</dbReference>
<dbReference type="AlphaFoldDB" id="A0A1I7XFI6"/>
<comment type="similarity">
    <text evidence="1">Belongs to the Gfa family.</text>
</comment>
<evidence type="ECO:0000256" key="1">
    <source>
        <dbReference type="ARBA" id="ARBA00005495"/>
    </source>
</evidence>
<reference evidence="6" key="1">
    <citation type="submission" date="2016-11" db="UniProtKB">
        <authorList>
            <consortium name="WormBaseParasite"/>
        </authorList>
    </citation>
    <scope>IDENTIFICATION</scope>
</reference>
<evidence type="ECO:0000256" key="2">
    <source>
        <dbReference type="ARBA" id="ARBA00022723"/>
    </source>
</evidence>
<dbReference type="InterPro" id="IPR052355">
    <property type="entry name" value="CENP-V-like"/>
</dbReference>
<dbReference type="Pfam" id="PF04828">
    <property type="entry name" value="GFA"/>
    <property type="match status" value="1"/>
</dbReference>
<dbReference type="Proteomes" id="UP000095283">
    <property type="component" value="Unplaced"/>
</dbReference>
<keyword evidence="5" id="KW-1185">Reference proteome</keyword>
<evidence type="ECO:0000259" key="4">
    <source>
        <dbReference type="PROSITE" id="PS51891"/>
    </source>
</evidence>
<dbReference type="Gene3D" id="2.170.150.70">
    <property type="match status" value="1"/>
</dbReference>
<keyword evidence="3" id="KW-0862">Zinc</keyword>
<protein>
    <submittedName>
        <fullName evidence="6">CENP-V/GFA domain-containing protein</fullName>
    </submittedName>
</protein>
<evidence type="ECO:0000313" key="5">
    <source>
        <dbReference type="Proteomes" id="UP000095283"/>
    </source>
</evidence>
<dbReference type="GO" id="GO:0016846">
    <property type="term" value="F:carbon-sulfur lyase activity"/>
    <property type="evidence" value="ECO:0007669"/>
    <property type="project" value="InterPro"/>
</dbReference>
<dbReference type="SUPFAM" id="SSF51316">
    <property type="entry name" value="Mss4-like"/>
    <property type="match status" value="1"/>
</dbReference>
<organism evidence="5 6">
    <name type="scientific">Heterorhabditis bacteriophora</name>
    <name type="common">Entomopathogenic nematode worm</name>
    <dbReference type="NCBI Taxonomy" id="37862"/>
    <lineage>
        <taxon>Eukaryota</taxon>
        <taxon>Metazoa</taxon>
        <taxon>Ecdysozoa</taxon>
        <taxon>Nematoda</taxon>
        <taxon>Chromadorea</taxon>
        <taxon>Rhabditida</taxon>
        <taxon>Rhabditina</taxon>
        <taxon>Rhabditomorpha</taxon>
        <taxon>Strongyloidea</taxon>
        <taxon>Heterorhabditidae</taxon>
        <taxon>Heterorhabditis</taxon>
    </lineage>
</organism>
<dbReference type="GO" id="GO:0046872">
    <property type="term" value="F:metal ion binding"/>
    <property type="evidence" value="ECO:0007669"/>
    <property type="project" value="UniProtKB-KW"/>
</dbReference>
<evidence type="ECO:0000256" key="3">
    <source>
        <dbReference type="ARBA" id="ARBA00022833"/>
    </source>
</evidence>
<feature type="domain" description="CENP-V/GFA" evidence="4">
    <location>
        <begin position="48"/>
        <end position="164"/>
    </location>
</feature>
<sequence>MCFAWWVLNTGLNQIELVTRNNEVIIALFLANGTAEKSPFMQSEEVLHNGSCHCNAVQWTVQAPKILNCIRCNCSVCKKKSNDHFIVSRNKFNLIKASLNIIDYMEKSSKLAENCLDKYAYKHLIVKSIAQSPLKAVFEDASKDTCLAYPYGGYGMPYGGSGYPPYGGMGYVPYGGYPYYGYGYRPWGQRYSPLGGALKGALVGATFGALMGK</sequence>